<keyword evidence="1" id="KW-1133">Transmembrane helix</keyword>
<protein>
    <submittedName>
        <fullName evidence="3">Outer membrane lipoprotein</fullName>
    </submittedName>
</protein>
<reference evidence="3 4" key="1">
    <citation type="journal article" date="2013" name="Genome Biol. Evol.">
        <title>Genome evolution and phylogenomic analysis of candidatus kinetoplastibacterium, the betaproteobacterial endosymbionts of strigomonas and angomonas.</title>
        <authorList>
            <person name="Alves J.M."/>
            <person name="Serrano M.G."/>
            <person name="Maia da Silva F."/>
            <person name="Voegtly L.J."/>
            <person name="Matveyev A.V."/>
            <person name="Teixeira M.M."/>
            <person name="Camargo E.P."/>
            <person name="Buck G.A."/>
        </authorList>
    </citation>
    <scope>NUCLEOTIDE SEQUENCE [LARGE SCALE GENOMIC DNA]</scope>
    <source>
        <strain evidence="3 4">TCC036E</strain>
    </source>
</reference>
<dbReference type="PANTHER" id="PTHR34606">
    <property type="entry name" value="BON DOMAIN-CONTAINING PROTEIN"/>
    <property type="match status" value="1"/>
</dbReference>
<gene>
    <name evidence="3" type="ORF">CDEE_0094</name>
</gene>
<evidence type="ECO:0000313" key="4">
    <source>
        <dbReference type="Proteomes" id="UP000011686"/>
    </source>
</evidence>
<dbReference type="HOGENOM" id="CLU_083606_3_0_4"/>
<keyword evidence="1" id="KW-0812">Transmembrane</keyword>
<dbReference type="eggNOG" id="COG2823">
    <property type="taxonomic scope" value="Bacteria"/>
</dbReference>
<evidence type="ECO:0000256" key="1">
    <source>
        <dbReference type="SAM" id="Phobius"/>
    </source>
</evidence>
<name>M1LV12_9PROT</name>
<dbReference type="SMART" id="SM00749">
    <property type="entry name" value="BON"/>
    <property type="match status" value="1"/>
</dbReference>
<sequence length="208" mass="23229">MISNQNRLIKHCFKLFLTLIIASSLSACSLMPVIIGGTTLTTISLVSDRRNMLTQIEDCALEIKINNAINKALKNNNSQKFAINVKSYNKMVLITGYVEKSSDIALVGKKSSSISNDIMIINQLQVRKPTNSFERSKERFLASKIKASLLRNKDVPSATINIIADQKRVFLMGRVTRLEGEKAARIAANTNGVEHVIKLFEYIDNKNK</sequence>
<keyword evidence="4" id="KW-1185">Reference proteome</keyword>
<evidence type="ECO:0000259" key="2">
    <source>
        <dbReference type="PROSITE" id="PS50914"/>
    </source>
</evidence>
<dbReference type="KEGG" id="kct:CDEE_0094"/>
<dbReference type="PROSITE" id="PS51257">
    <property type="entry name" value="PROKAR_LIPOPROTEIN"/>
    <property type="match status" value="1"/>
</dbReference>
<dbReference type="PANTHER" id="PTHR34606:SF15">
    <property type="entry name" value="BON DOMAIN-CONTAINING PROTEIN"/>
    <property type="match status" value="1"/>
</dbReference>
<keyword evidence="1" id="KW-0472">Membrane</keyword>
<dbReference type="Proteomes" id="UP000011686">
    <property type="component" value="Chromosome"/>
</dbReference>
<dbReference type="InterPro" id="IPR007055">
    <property type="entry name" value="BON_dom"/>
</dbReference>
<proteinExistence type="predicted"/>
<evidence type="ECO:0000313" key="3">
    <source>
        <dbReference type="EMBL" id="AGF47936.1"/>
    </source>
</evidence>
<feature type="domain" description="BON" evidence="2">
    <location>
        <begin position="137"/>
        <end position="204"/>
    </location>
</feature>
<dbReference type="PROSITE" id="PS50914">
    <property type="entry name" value="BON"/>
    <property type="match status" value="1"/>
</dbReference>
<dbReference type="InterPro" id="IPR051686">
    <property type="entry name" value="Lipoprotein_DolP"/>
</dbReference>
<dbReference type="EMBL" id="CP003804">
    <property type="protein sequence ID" value="AGF47936.1"/>
    <property type="molecule type" value="Genomic_DNA"/>
</dbReference>
<accession>M1LV12</accession>
<dbReference type="PATRIC" id="fig|1208918.3.peg.637"/>
<dbReference type="RefSeq" id="WP_015389182.1">
    <property type="nucleotide sequence ID" value="NC_020283.1"/>
</dbReference>
<dbReference type="AlphaFoldDB" id="M1LV12"/>
<dbReference type="STRING" id="1208918.CDEE_0094"/>
<dbReference type="InterPro" id="IPR014004">
    <property type="entry name" value="Transpt-assoc_nodulatn_dom_bac"/>
</dbReference>
<dbReference type="Pfam" id="PF04972">
    <property type="entry name" value="BON"/>
    <property type="match status" value="2"/>
</dbReference>
<organism evidence="3 4">
    <name type="scientific">Candidatus Kinetoplastidibacterium crithidiae TCC036E</name>
    <dbReference type="NCBI Taxonomy" id="1208918"/>
    <lineage>
        <taxon>Bacteria</taxon>
        <taxon>Pseudomonadati</taxon>
        <taxon>Pseudomonadota</taxon>
        <taxon>Betaproteobacteria</taxon>
        <taxon>Candidatus Kinetoplastidibacterium</taxon>
    </lineage>
</organism>
<keyword evidence="3" id="KW-0449">Lipoprotein</keyword>
<feature type="transmembrane region" description="Helical" evidence="1">
    <location>
        <begin position="12"/>
        <end position="35"/>
    </location>
</feature>